<dbReference type="InterPro" id="IPR018060">
    <property type="entry name" value="HTH_AraC"/>
</dbReference>
<dbReference type="InterPro" id="IPR014710">
    <property type="entry name" value="RmlC-like_jellyroll"/>
</dbReference>
<dbReference type="InterPro" id="IPR018062">
    <property type="entry name" value="HTH_AraC-typ_CS"/>
</dbReference>
<dbReference type="InterPro" id="IPR009057">
    <property type="entry name" value="Homeodomain-like_sf"/>
</dbReference>
<dbReference type="PANTHER" id="PTHR43280">
    <property type="entry name" value="ARAC-FAMILY TRANSCRIPTIONAL REGULATOR"/>
    <property type="match status" value="1"/>
</dbReference>
<evidence type="ECO:0000256" key="3">
    <source>
        <dbReference type="ARBA" id="ARBA00023163"/>
    </source>
</evidence>
<evidence type="ECO:0000313" key="5">
    <source>
        <dbReference type="EMBL" id="OME91975.1"/>
    </source>
</evidence>
<dbReference type="InterPro" id="IPR003313">
    <property type="entry name" value="AraC-bd"/>
</dbReference>
<dbReference type="OrthoDB" id="2547375at2"/>
<dbReference type="STRING" id="1401.BK123_15145"/>
<dbReference type="RefSeq" id="WP_076323238.1">
    <property type="nucleotide sequence ID" value="NZ_MRTF01000005.1"/>
</dbReference>
<evidence type="ECO:0000313" key="6">
    <source>
        <dbReference type="Proteomes" id="UP000187074"/>
    </source>
</evidence>
<dbReference type="PROSITE" id="PS01124">
    <property type="entry name" value="HTH_ARAC_FAMILY_2"/>
    <property type="match status" value="1"/>
</dbReference>
<dbReference type="Proteomes" id="UP000187074">
    <property type="component" value="Unassembled WGS sequence"/>
</dbReference>
<dbReference type="AlphaFoldDB" id="A0A1R1B0C5"/>
<dbReference type="SUPFAM" id="SSF46689">
    <property type="entry name" value="Homeodomain-like"/>
    <property type="match status" value="1"/>
</dbReference>
<proteinExistence type="predicted"/>
<accession>A0A1R1B0C5</accession>
<keyword evidence="3" id="KW-0804">Transcription</keyword>
<keyword evidence="2" id="KW-0238">DNA-binding</keyword>
<dbReference type="PROSITE" id="PS00041">
    <property type="entry name" value="HTH_ARAC_FAMILY_1"/>
    <property type="match status" value="1"/>
</dbReference>
<organism evidence="5 6">
    <name type="scientific">Paenibacillus lautus</name>
    <name type="common">Bacillus lautus</name>
    <dbReference type="NCBI Taxonomy" id="1401"/>
    <lineage>
        <taxon>Bacteria</taxon>
        <taxon>Bacillati</taxon>
        <taxon>Bacillota</taxon>
        <taxon>Bacilli</taxon>
        <taxon>Bacillales</taxon>
        <taxon>Paenibacillaceae</taxon>
        <taxon>Paenibacillus</taxon>
    </lineage>
</organism>
<dbReference type="EMBL" id="MRTF01000005">
    <property type="protein sequence ID" value="OME91975.1"/>
    <property type="molecule type" value="Genomic_DNA"/>
</dbReference>
<gene>
    <name evidence="5" type="ORF">BK123_15145</name>
</gene>
<dbReference type="Gene3D" id="2.60.120.10">
    <property type="entry name" value="Jelly Rolls"/>
    <property type="match status" value="1"/>
</dbReference>
<dbReference type="Pfam" id="PF12833">
    <property type="entry name" value="HTH_18"/>
    <property type="match status" value="1"/>
</dbReference>
<dbReference type="GO" id="GO:0043565">
    <property type="term" value="F:sequence-specific DNA binding"/>
    <property type="evidence" value="ECO:0007669"/>
    <property type="project" value="InterPro"/>
</dbReference>
<dbReference type="SMART" id="SM00342">
    <property type="entry name" value="HTH_ARAC"/>
    <property type="match status" value="1"/>
</dbReference>
<name>A0A1R1B0C5_PAELA</name>
<dbReference type="Pfam" id="PF02311">
    <property type="entry name" value="AraC_binding"/>
    <property type="match status" value="1"/>
</dbReference>
<reference evidence="5 6" key="1">
    <citation type="submission" date="2016-11" db="EMBL/GenBank/DDBJ databases">
        <title>Paenibacillus species isolates.</title>
        <authorList>
            <person name="Beno S.M."/>
        </authorList>
    </citation>
    <scope>NUCLEOTIDE SEQUENCE [LARGE SCALE GENOMIC DNA]</scope>
    <source>
        <strain evidence="5 6">FSL F4-0100</strain>
    </source>
</reference>
<evidence type="ECO:0000259" key="4">
    <source>
        <dbReference type="PROSITE" id="PS01124"/>
    </source>
</evidence>
<evidence type="ECO:0000256" key="2">
    <source>
        <dbReference type="ARBA" id="ARBA00023125"/>
    </source>
</evidence>
<dbReference type="InterPro" id="IPR020449">
    <property type="entry name" value="Tscrpt_reg_AraC-type_HTH"/>
</dbReference>
<feature type="domain" description="HTH araC/xylS-type" evidence="4">
    <location>
        <begin position="185"/>
        <end position="285"/>
    </location>
</feature>
<sequence>MDFAVFHPYVFYATRYPFSKGQSNNNRHCYSSSLYLITEGKGIIRTKGRTYHTDPGCLVYIPAGQPHDWIADSQDPMVHVCCYFDWSYVDRRALADYPSVICYDIAELIPSYVGPSFPYPIPELMRVEKINVWSDLFEKFYTGNQFENEHTYMRSVRRQSHFLQFIEYFLAFALQNETIPDHRMNKLLERLDQDILHGKLRPLESYYEELRISRGYFFELFRRSTGLPPTQYINHFRINRAKEDLRNTNISITEIAEKHGFSSIHYFSKLFRQLNGLSPLDYRKDRVDVD</sequence>
<keyword evidence="1" id="KW-0805">Transcription regulation</keyword>
<dbReference type="Gene3D" id="1.10.10.60">
    <property type="entry name" value="Homeodomain-like"/>
    <property type="match status" value="2"/>
</dbReference>
<dbReference type="GO" id="GO:0003700">
    <property type="term" value="F:DNA-binding transcription factor activity"/>
    <property type="evidence" value="ECO:0007669"/>
    <property type="project" value="InterPro"/>
</dbReference>
<dbReference type="PRINTS" id="PR00032">
    <property type="entry name" value="HTHARAC"/>
</dbReference>
<dbReference type="PANTHER" id="PTHR43280:SF28">
    <property type="entry name" value="HTH-TYPE TRANSCRIPTIONAL ACTIVATOR RHAS"/>
    <property type="match status" value="1"/>
</dbReference>
<dbReference type="SUPFAM" id="SSF51215">
    <property type="entry name" value="Regulatory protein AraC"/>
    <property type="match status" value="1"/>
</dbReference>
<evidence type="ECO:0000256" key="1">
    <source>
        <dbReference type="ARBA" id="ARBA00023015"/>
    </source>
</evidence>
<dbReference type="InterPro" id="IPR037923">
    <property type="entry name" value="HTH-like"/>
</dbReference>
<protein>
    <submittedName>
        <fullName evidence="5">AraC family transcriptional regulator</fullName>
    </submittedName>
</protein>
<comment type="caution">
    <text evidence="5">The sequence shown here is derived from an EMBL/GenBank/DDBJ whole genome shotgun (WGS) entry which is preliminary data.</text>
</comment>